<organism evidence="1 2">
    <name type="scientific">Purpureocillium lavendulum</name>
    <dbReference type="NCBI Taxonomy" id="1247861"/>
    <lineage>
        <taxon>Eukaryota</taxon>
        <taxon>Fungi</taxon>
        <taxon>Dikarya</taxon>
        <taxon>Ascomycota</taxon>
        <taxon>Pezizomycotina</taxon>
        <taxon>Sordariomycetes</taxon>
        <taxon>Hypocreomycetidae</taxon>
        <taxon>Hypocreales</taxon>
        <taxon>Ophiocordycipitaceae</taxon>
        <taxon>Purpureocillium</taxon>
    </lineage>
</organism>
<evidence type="ECO:0000313" key="1">
    <source>
        <dbReference type="EMBL" id="KAJ6441193.1"/>
    </source>
</evidence>
<dbReference type="EMBL" id="JAQHRD010000005">
    <property type="protein sequence ID" value="KAJ6441193.1"/>
    <property type="molecule type" value="Genomic_DNA"/>
</dbReference>
<dbReference type="AlphaFoldDB" id="A0AB34FNY7"/>
<sequence>MGSTFTGRDFGLGVLVGAAAALLLASAAVALVLRSTDIYSLGHWKLNLRTPLDSMWMNLGYWKTPQGQPVDQFADACLGLLTEILATAGLVRRDDAAAGVVTVVQPAPSRGGAVSVLDLGFGCGDQTLALARLVAPAWPDFRYVGLTLNESQRQTASRALHREAASGAADAPDQASFKLFCANAAKPGTWSPAIRDAVEGLADKRFKERWLLALDCLYHFSPSRKPIFELAARKLGANVMAFDLVLNDKASWRERALVRVVGLMMNCPLYTFLTEAQYRQQLAQCGYDADQTVIRDISDDVFAGVADYLQRQERALSPYGISIGGFKLAGRLFGWFDRSRVVRAVIVVGRTRDE</sequence>
<evidence type="ECO:0000313" key="2">
    <source>
        <dbReference type="Proteomes" id="UP001163105"/>
    </source>
</evidence>
<dbReference type="Gene3D" id="3.40.50.150">
    <property type="entry name" value="Vaccinia Virus protein VP39"/>
    <property type="match status" value="1"/>
</dbReference>
<comment type="caution">
    <text evidence="1">The sequence shown here is derived from an EMBL/GenBank/DDBJ whole genome shotgun (WGS) entry which is preliminary data.</text>
</comment>
<keyword evidence="1" id="KW-0489">Methyltransferase</keyword>
<dbReference type="GO" id="GO:0008168">
    <property type="term" value="F:methyltransferase activity"/>
    <property type="evidence" value="ECO:0007669"/>
    <property type="project" value="UniProtKB-KW"/>
</dbReference>
<dbReference type="Proteomes" id="UP001163105">
    <property type="component" value="Unassembled WGS sequence"/>
</dbReference>
<proteinExistence type="predicted"/>
<gene>
    <name evidence="1" type="ORF">O9K51_06989</name>
</gene>
<keyword evidence="1" id="KW-0808">Transferase</keyword>
<name>A0AB34FNY7_9HYPO</name>
<dbReference type="InterPro" id="IPR029063">
    <property type="entry name" value="SAM-dependent_MTases_sf"/>
</dbReference>
<dbReference type="CDD" id="cd02440">
    <property type="entry name" value="AdoMet_MTases"/>
    <property type="match status" value="1"/>
</dbReference>
<keyword evidence="2" id="KW-1185">Reference proteome</keyword>
<accession>A0AB34FNY7</accession>
<protein>
    <submittedName>
        <fullName evidence="1">Methyltransferase domain-containing protein</fullName>
    </submittedName>
</protein>
<dbReference type="SUPFAM" id="SSF53335">
    <property type="entry name" value="S-adenosyl-L-methionine-dependent methyltransferases"/>
    <property type="match status" value="1"/>
</dbReference>
<dbReference type="GO" id="GO:0032259">
    <property type="term" value="P:methylation"/>
    <property type="evidence" value="ECO:0007669"/>
    <property type="project" value="UniProtKB-KW"/>
</dbReference>
<reference evidence="1" key="1">
    <citation type="submission" date="2023-01" db="EMBL/GenBank/DDBJ databases">
        <title>The growth and conidiation of Purpureocillium lavendulum are regulated by nitrogen source and histone H3K14 acetylation.</title>
        <authorList>
            <person name="Tang P."/>
            <person name="Han J."/>
            <person name="Zhang C."/>
            <person name="Tang P."/>
            <person name="Qi F."/>
            <person name="Zhang K."/>
            <person name="Liang L."/>
        </authorList>
    </citation>
    <scope>NUCLEOTIDE SEQUENCE</scope>
    <source>
        <strain evidence="1">YMF1.00683</strain>
    </source>
</reference>